<proteinExistence type="predicted"/>
<dbReference type="RefSeq" id="YP_010669467.1">
    <property type="nucleotide sequence ID" value="NC_070961.1"/>
</dbReference>
<sequence>MYTVITWDEQHKCTRYHSVVDAIDHDDAEQVVKHLHPEQKVLGTTHRNAIENQ</sequence>
<keyword evidence="2" id="KW-1185">Reference proteome</keyword>
<name>A0A873WK73_9CAUD</name>
<dbReference type="Proteomes" id="UP000663288">
    <property type="component" value="Segment"/>
</dbReference>
<dbReference type="GeneID" id="77945650"/>
<protein>
    <submittedName>
        <fullName evidence="1">Uncharacterized protein</fullName>
    </submittedName>
</protein>
<dbReference type="KEGG" id="vg:77945650"/>
<reference evidence="1" key="1">
    <citation type="submission" date="2020-10" db="EMBL/GenBank/DDBJ databases">
        <title>The Isolation and Genome Sequence of a Novel Cyanophage S-H9-1 from the Yellow Sea, China.</title>
        <authorList>
            <person name="Jiang T."/>
        </authorList>
    </citation>
    <scope>NUCLEOTIDE SEQUENCE</scope>
</reference>
<evidence type="ECO:0000313" key="2">
    <source>
        <dbReference type="Proteomes" id="UP000663288"/>
    </source>
</evidence>
<evidence type="ECO:0000313" key="1">
    <source>
        <dbReference type="EMBL" id="QPB08051.1"/>
    </source>
</evidence>
<accession>A0A873WK73</accession>
<organism evidence="1 2">
    <name type="scientific">Synechococcus phage S-H9-1</name>
    <dbReference type="NCBI Taxonomy" id="2783674"/>
    <lineage>
        <taxon>Viruses</taxon>
        <taxon>Duplodnaviria</taxon>
        <taxon>Heunggongvirae</taxon>
        <taxon>Uroviricota</taxon>
        <taxon>Caudoviricetes</taxon>
        <taxon>Pantevenvirales</taxon>
        <taxon>Kyanoviridae</taxon>
        <taxon>Scyllavirus</taxon>
        <taxon>Scyllavirus aitchnine</taxon>
    </lineage>
</organism>
<dbReference type="EMBL" id="MW117966">
    <property type="protein sequence ID" value="QPB08051.1"/>
    <property type="molecule type" value="Genomic_DNA"/>
</dbReference>